<gene>
    <name evidence="1" type="ORF">BaRGS_00001198</name>
</gene>
<dbReference type="EMBL" id="JACVVK020000004">
    <property type="protein sequence ID" value="KAK7507263.1"/>
    <property type="molecule type" value="Genomic_DNA"/>
</dbReference>
<comment type="caution">
    <text evidence="1">The sequence shown here is derived from an EMBL/GenBank/DDBJ whole genome shotgun (WGS) entry which is preliminary data.</text>
</comment>
<keyword evidence="2" id="KW-1185">Reference proteome</keyword>
<organism evidence="1 2">
    <name type="scientific">Batillaria attramentaria</name>
    <dbReference type="NCBI Taxonomy" id="370345"/>
    <lineage>
        <taxon>Eukaryota</taxon>
        <taxon>Metazoa</taxon>
        <taxon>Spiralia</taxon>
        <taxon>Lophotrochozoa</taxon>
        <taxon>Mollusca</taxon>
        <taxon>Gastropoda</taxon>
        <taxon>Caenogastropoda</taxon>
        <taxon>Sorbeoconcha</taxon>
        <taxon>Cerithioidea</taxon>
        <taxon>Batillariidae</taxon>
        <taxon>Batillaria</taxon>
    </lineage>
</organism>
<proteinExistence type="predicted"/>
<dbReference type="Proteomes" id="UP001519460">
    <property type="component" value="Unassembled WGS sequence"/>
</dbReference>
<sequence>MTPHCAPTALGICRAGTEDGFALAVLLMPDPLVSGETGKEKELLKVAARSASLRSEVFKVRHTRSRPTCRGQLGAHPDKIEACAQNARGPWGLDGSTFPCPVAVLGGEDPTVDRTYTAV</sequence>
<accession>A0ABD0M685</accession>
<evidence type="ECO:0000313" key="2">
    <source>
        <dbReference type="Proteomes" id="UP001519460"/>
    </source>
</evidence>
<reference evidence="1 2" key="1">
    <citation type="journal article" date="2023" name="Sci. Data">
        <title>Genome assembly of the Korean intertidal mud-creeper Batillaria attramentaria.</title>
        <authorList>
            <person name="Patra A.K."/>
            <person name="Ho P.T."/>
            <person name="Jun S."/>
            <person name="Lee S.J."/>
            <person name="Kim Y."/>
            <person name="Won Y.J."/>
        </authorList>
    </citation>
    <scope>NUCLEOTIDE SEQUENCE [LARGE SCALE GENOMIC DNA]</scope>
    <source>
        <strain evidence="1">Wonlab-2016</strain>
    </source>
</reference>
<dbReference type="AlphaFoldDB" id="A0ABD0M685"/>
<evidence type="ECO:0000313" key="1">
    <source>
        <dbReference type="EMBL" id="KAK7507263.1"/>
    </source>
</evidence>
<protein>
    <submittedName>
        <fullName evidence="1">Uncharacterized protein</fullName>
    </submittedName>
</protein>
<name>A0ABD0M685_9CAEN</name>